<accession>A0A9P4HWI7</accession>
<feature type="region of interest" description="Disordered" evidence="2">
    <location>
        <begin position="1"/>
        <end position="46"/>
    </location>
</feature>
<dbReference type="InterPro" id="IPR027193">
    <property type="entry name" value="Noc4"/>
</dbReference>
<name>A0A9P4HWI7_9PEZI</name>
<dbReference type="InterPro" id="IPR005612">
    <property type="entry name" value="CCAAT-binding_factor"/>
</dbReference>
<comment type="similarity">
    <text evidence="1">Belongs to the CBF/MAK21 family.</text>
</comment>
<dbReference type="EMBL" id="ML978717">
    <property type="protein sequence ID" value="KAF2088068.1"/>
    <property type="molecule type" value="Genomic_DNA"/>
</dbReference>
<dbReference type="GO" id="GO:0032040">
    <property type="term" value="C:small-subunit processome"/>
    <property type="evidence" value="ECO:0007669"/>
    <property type="project" value="TreeGrafter"/>
</dbReference>
<evidence type="ECO:0000256" key="1">
    <source>
        <dbReference type="ARBA" id="ARBA00007797"/>
    </source>
</evidence>
<sequence>MPYLAPDATAGKKRKRVGDAGVPEKAQKAGVKPKSRTKATATDSDDAQSHVLLLENQILESRRHYNNIATLVSMAKEEDTAGETAITAAVALCRVFCRLMAAGNMVKSHGLSDQETMIVKWLKERYQESIDVLVCFLHGKNPVRHSTAMTLLMRLVKEEVAGQKGQGDQAWRQGVFLKLVHALLDSEESGLARDEFLENFVEEYDDVRFYTLVAINTCLKDKGSSQARDALVGNCLAVLVSVDVPDSKEDLEDFYCGRPENAKHQLLSISAHKRQGQDAWLALLRSGLNKDQRKTVLGNMTYRVTPWFSKAEVLMDFLTDSYNQGGGTSLLALSGLFFLISEKNLDYPSFYQKLYTLLDSGLLHSKHRSRFFRLLDTFMSSTHLPAVLVASFIKRLSRLALHAPPAGIVAVIPWVYNMLMKHPACTFMVHRVPQDPAARKQLEEQGMDDPFNMEESDPMQTDAIESSLWEIQTLQSHYHPNVATLAKIISEQFTKRSYNLEDFLDHSYQGLIDAELGKEMKKTPVVEYDIPKRIFTTEDAELGLMGGLMAQVLQSG</sequence>
<evidence type="ECO:0000259" key="3">
    <source>
        <dbReference type="Pfam" id="PF03914"/>
    </source>
</evidence>
<dbReference type="GO" id="GO:0042254">
    <property type="term" value="P:ribosome biogenesis"/>
    <property type="evidence" value="ECO:0007669"/>
    <property type="project" value="InterPro"/>
</dbReference>
<proteinExistence type="inferred from homology"/>
<evidence type="ECO:0000313" key="4">
    <source>
        <dbReference type="EMBL" id="KAF2088068.1"/>
    </source>
</evidence>
<gene>
    <name evidence="4" type="ORF">K490DRAFT_73062</name>
</gene>
<dbReference type="GO" id="GO:0030692">
    <property type="term" value="C:Noc4p-Nop14p complex"/>
    <property type="evidence" value="ECO:0007669"/>
    <property type="project" value="TreeGrafter"/>
</dbReference>
<protein>
    <submittedName>
        <fullName evidence="4">Nucleolar complex protein-like protein</fullName>
    </submittedName>
</protein>
<dbReference type="AlphaFoldDB" id="A0A9P4HWI7"/>
<organism evidence="4 5">
    <name type="scientific">Saccharata proteae CBS 121410</name>
    <dbReference type="NCBI Taxonomy" id="1314787"/>
    <lineage>
        <taxon>Eukaryota</taxon>
        <taxon>Fungi</taxon>
        <taxon>Dikarya</taxon>
        <taxon>Ascomycota</taxon>
        <taxon>Pezizomycotina</taxon>
        <taxon>Dothideomycetes</taxon>
        <taxon>Dothideomycetes incertae sedis</taxon>
        <taxon>Botryosphaeriales</taxon>
        <taxon>Saccharataceae</taxon>
        <taxon>Saccharata</taxon>
    </lineage>
</organism>
<dbReference type="Pfam" id="PF03914">
    <property type="entry name" value="CBF"/>
    <property type="match status" value="1"/>
</dbReference>
<feature type="domain" description="CCAAT-binding factor" evidence="3">
    <location>
        <begin position="329"/>
        <end position="486"/>
    </location>
</feature>
<dbReference type="PANTHER" id="PTHR12455">
    <property type="entry name" value="NUCLEOLAR COMPLEX PROTEIN 4"/>
    <property type="match status" value="1"/>
</dbReference>
<keyword evidence="5" id="KW-1185">Reference proteome</keyword>
<dbReference type="PANTHER" id="PTHR12455:SF0">
    <property type="entry name" value="NUCLEOLAR COMPLEX PROTEIN 4 HOMOLOG"/>
    <property type="match status" value="1"/>
</dbReference>
<dbReference type="Proteomes" id="UP000799776">
    <property type="component" value="Unassembled WGS sequence"/>
</dbReference>
<evidence type="ECO:0000313" key="5">
    <source>
        <dbReference type="Proteomes" id="UP000799776"/>
    </source>
</evidence>
<comment type="caution">
    <text evidence="4">The sequence shown here is derived from an EMBL/GenBank/DDBJ whole genome shotgun (WGS) entry which is preliminary data.</text>
</comment>
<dbReference type="OrthoDB" id="10263185at2759"/>
<reference evidence="4" key="1">
    <citation type="journal article" date="2020" name="Stud. Mycol.">
        <title>101 Dothideomycetes genomes: a test case for predicting lifestyles and emergence of pathogens.</title>
        <authorList>
            <person name="Haridas S."/>
            <person name="Albert R."/>
            <person name="Binder M."/>
            <person name="Bloem J."/>
            <person name="Labutti K."/>
            <person name="Salamov A."/>
            <person name="Andreopoulos B."/>
            <person name="Baker S."/>
            <person name="Barry K."/>
            <person name="Bills G."/>
            <person name="Bluhm B."/>
            <person name="Cannon C."/>
            <person name="Castanera R."/>
            <person name="Culley D."/>
            <person name="Daum C."/>
            <person name="Ezra D."/>
            <person name="Gonzalez J."/>
            <person name="Henrissat B."/>
            <person name="Kuo A."/>
            <person name="Liang C."/>
            <person name="Lipzen A."/>
            <person name="Lutzoni F."/>
            <person name="Magnuson J."/>
            <person name="Mondo S."/>
            <person name="Nolan M."/>
            <person name="Ohm R."/>
            <person name="Pangilinan J."/>
            <person name="Park H.-J."/>
            <person name="Ramirez L."/>
            <person name="Alfaro M."/>
            <person name="Sun H."/>
            <person name="Tritt A."/>
            <person name="Yoshinaga Y."/>
            <person name="Zwiers L.-H."/>
            <person name="Turgeon B."/>
            <person name="Goodwin S."/>
            <person name="Spatafora J."/>
            <person name="Crous P."/>
            <person name="Grigoriev I."/>
        </authorList>
    </citation>
    <scope>NUCLEOTIDE SEQUENCE</scope>
    <source>
        <strain evidence="4">CBS 121410</strain>
    </source>
</reference>
<evidence type="ECO:0000256" key="2">
    <source>
        <dbReference type="SAM" id="MobiDB-lite"/>
    </source>
</evidence>